<accession>A0AA40VNQ8</accession>
<evidence type="ECO:0000313" key="1">
    <source>
        <dbReference type="EMBL" id="MBD6614459.1"/>
    </source>
</evidence>
<name>A0AA40VNQ8_9NOST</name>
<evidence type="ECO:0000313" key="2">
    <source>
        <dbReference type="Proteomes" id="UP001165986"/>
    </source>
</evidence>
<gene>
    <name evidence="1" type="ORF">FNW02_00850</name>
</gene>
<dbReference type="EMBL" id="VJXY01000001">
    <property type="protein sequence ID" value="MBD6614459.1"/>
    <property type="molecule type" value="Genomic_DNA"/>
</dbReference>
<dbReference type="RefSeq" id="WP_191755707.1">
    <property type="nucleotide sequence ID" value="NZ_VJXY01000001.1"/>
</dbReference>
<dbReference type="Pfam" id="PF17914">
    <property type="entry name" value="HopA1"/>
    <property type="match status" value="1"/>
</dbReference>
<keyword evidence="2" id="KW-1185">Reference proteome</keyword>
<sequence length="367" mass="41409">MQLLASLESQLQDVPESLQTSLEDIVHQVQIESHYSIRHPDYQPLELPESAVSRFQQLPLDLQNKYLSLQLRSFLYGIYYNGSLKRALGSNAEVTNLALNQNLENNTLLGVDLAFYDRLHESNKSEGYWSYDWLVVQEATDDTLVVQKNGLTLHIERLLHLQPQAQSVTVGKSVAIKMPKNIVQNGFYMAIANAGTTPNYQNIVRVYFNLTPEGAVAVMDSLTTQLNTLGISFSFKVLYNPSDYQRYDSGVLYFGKSNYPAVHKVLERVYAEHQSHFDEPVPLFTKLLAPGLAIAEEPNQKFGDQESFGTNRCQVIANGLLDAWQQGNNTPAGRLASILQNFSLREIELQRPYLNANSEDIYTSLNL</sequence>
<organism evidence="1 2">
    <name type="scientific">Komarekiella delphini-convector SJRDD-AB1</name>
    <dbReference type="NCBI Taxonomy" id="2593771"/>
    <lineage>
        <taxon>Bacteria</taxon>
        <taxon>Bacillati</taxon>
        <taxon>Cyanobacteriota</taxon>
        <taxon>Cyanophyceae</taxon>
        <taxon>Nostocales</taxon>
        <taxon>Nostocaceae</taxon>
        <taxon>Komarekiella</taxon>
        <taxon>Komarekiella delphini-convector</taxon>
    </lineage>
</organism>
<dbReference type="AlphaFoldDB" id="A0AA40VNQ8"/>
<dbReference type="Proteomes" id="UP001165986">
    <property type="component" value="Unassembled WGS sequence"/>
</dbReference>
<dbReference type="InterPro" id="IPR040871">
    <property type="entry name" value="HopA1"/>
</dbReference>
<proteinExistence type="predicted"/>
<reference evidence="1" key="1">
    <citation type="submission" date="2019-07" db="EMBL/GenBank/DDBJ databases">
        <title>Toxilogical consequences of a new and cryptic species of cyanobacteria (Komarekiella delphini-convector) recovered from the epidermis of a bottlenose dolphin and 1500 ft. in the air.</title>
        <authorList>
            <person name="Brown A.O."/>
            <person name="Dvorak P."/>
            <person name="Villanueva C.D."/>
            <person name="Foss A.J."/>
            <person name="Garvey A.D."/>
            <person name="Gibson Q.A."/>
            <person name="Johansen J.R."/>
            <person name="Casamatta D.A."/>
        </authorList>
    </citation>
    <scope>NUCLEOTIDE SEQUENCE</scope>
    <source>
        <strain evidence="1">SJRDD-AB1</strain>
    </source>
</reference>
<protein>
    <submittedName>
        <fullName evidence="1">Uncharacterized protein</fullName>
    </submittedName>
</protein>
<comment type="caution">
    <text evidence="1">The sequence shown here is derived from an EMBL/GenBank/DDBJ whole genome shotgun (WGS) entry which is preliminary data.</text>
</comment>